<organism evidence="1 2">
    <name type="scientific">Pseudovirgaria hyperparasitica</name>
    <dbReference type="NCBI Taxonomy" id="470096"/>
    <lineage>
        <taxon>Eukaryota</taxon>
        <taxon>Fungi</taxon>
        <taxon>Dikarya</taxon>
        <taxon>Ascomycota</taxon>
        <taxon>Pezizomycotina</taxon>
        <taxon>Dothideomycetes</taxon>
        <taxon>Dothideomycetes incertae sedis</taxon>
        <taxon>Acrospermales</taxon>
        <taxon>Acrospermaceae</taxon>
        <taxon>Pseudovirgaria</taxon>
    </lineage>
</organism>
<reference evidence="1" key="1">
    <citation type="journal article" date="2020" name="Stud. Mycol.">
        <title>101 Dothideomycetes genomes: a test case for predicting lifestyles and emergence of pathogens.</title>
        <authorList>
            <person name="Haridas S."/>
            <person name="Albert R."/>
            <person name="Binder M."/>
            <person name="Bloem J."/>
            <person name="Labutti K."/>
            <person name="Salamov A."/>
            <person name="Andreopoulos B."/>
            <person name="Baker S."/>
            <person name="Barry K."/>
            <person name="Bills G."/>
            <person name="Bluhm B."/>
            <person name="Cannon C."/>
            <person name="Castanera R."/>
            <person name="Culley D."/>
            <person name="Daum C."/>
            <person name="Ezra D."/>
            <person name="Gonzalez J."/>
            <person name="Henrissat B."/>
            <person name="Kuo A."/>
            <person name="Liang C."/>
            <person name="Lipzen A."/>
            <person name="Lutzoni F."/>
            <person name="Magnuson J."/>
            <person name="Mondo S."/>
            <person name="Nolan M."/>
            <person name="Ohm R."/>
            <person name="Pangilinan J."/>
            <person name="Park H.-J."/>
            <person name="Ramirez L."/>
            <person name="Alfaro M."/>
            <person name="Sun H."/>
            <person name="Tritt A."/>
            <person name="Yoshinaga Y."/>
            <person name="Zwiers L.-H."/>
            <person name="Turgeon B."/>
            <person name="Goodwin S."/>
            <person name="Spatafora J."/>
            <person name="Crous P."/>
            <person name="Grigoriev I."/>
        </authorList>
    </citation>
    <scope>NUCLEOTIDE SEQUENCE</scope>
    <source>
        <strain evidence="1">CBS 121739</strain>
    </source>
</reference>
<keyword evidence="2" id="KW-1185">Reference proteome</keyword>
<dbReference type="EMBL" id="ML996569">
    <property type="protein sequence ID" value="KAF2759789.1"/>
    <property type="molecule type" value="Genomic_DNA"/>
</dbReference>
<dbReference type="GeneID" id="54481731"/>
<dbReference type="AlphaFoldDB" id="A0A6A6WC86"/>
<proteinExistence type="predicted"/>
<dbReference type="Proteomes" id="UP000799437">
    <property type="component" value="Unassembled WGS sequence"/>
</dbReference>
<accession>A0A6A6WC86</accession>
<sequence>MNSAGCHRRPCLGTWICMAESRVSSGHATAVSNPFSFCLPCASCLQIPRLRVQPPRRCIRPALRLAARLCRIVGSTQQVRALSYNPGPQYCRSPKTHKVKSGTSRFWNFEIHPVMELDVWRIMASQTAGGLVRPDTLVVHGPHRWTHRSPTVIHFPRSLLS</sequence>
<evidence type="ECO:0000313" key="2">
    <source>
        <dbReference type="Proteomes" id="UP000799437"/>
    </source>
</evidence>
<name>A0A6A6WC86_9PEZI</name>
<protein>
    <submittedName>
        <fullName evidence="1">Uncharacterized protein</fullName>
    </submittedName>
</protein>
<dbReference type="RefSeq" id="XP_033602240.1">
    <property type="nucleotide sequence ID" value="XM_033740677.1"/>
</dbReference>
<evidence type="ECO:0000313" key="1">
    <source>
        <dbReference type="EMBL" id="KAF2759789.1"/>
    </source>
</evidence>
<gene>
    <name evidence="1" type="ORF">EJ05DRAFT_309726</name>
</gene>